<dbReference type="PANTHER" id="PTHR30069">
    <property type="entry name" value="TONB-DEPENDENT OUTER MEMBRANE RECEPTOR"/>
    <property type="match status" value="1"/>
</dbReference>
<keyword evidence="7 13" id="KW-0798">TonB box</keyword>
<dbReference type="Pfam" id="PF00593">
    <property type="entry name" value="TonB_dep_Rec_b-barrel"/>
    <property type="match status" value="1"/>
</dbReference>
<dbReference type="InterPro" id="IPR000531">
    <property type="entry name" value="Beta-barrel_TonB"/>
</dbReference>
<dbReference type="AlphaFoldDB" id="V9HKR6"/>
<dbReference type="InterPro" id="IPR037066">
    <property type="entry name" value="Plug_dom_sf"/>
</dbReference>
<dbReference type="HOGENOM" id="CLU_008287_19_4_4"/>
<keyword evidence="5 11" id="KW-0812">Transmembrane</keyword>
<dbReference type="GO" id="GO:0009279">
    <property type="term" value="C:cell outer membrane"/>
    <property type="evidence" value="ECO:0007669"/>
    <property type="project" value="UniProtKB-SubCell"/>
</dbReference>
<dbReference type="OrthoDB" id="9790771at2"/>
<evidence type="ECO:0000256" key="14">
    <source>
        <dbReference type="SAM" id="SignalP"/>
    </source>
</evidence>
<evidence type="ECO:0000313" key="17">
    <source>
        <dbReference type="EMBL" id="EFG30714.1"/>
    </source>
</evidence>
<feature type="domain" description="TonB-dependent receptor plug" evidence="16">
    <location>
        <begin position="40"/>
        <end position="140"/>
    </location>
</feature>
<evidence type="ECO:0000256" key="5">
    <source>
        <dbReference type="ARBA" id="ARBA00022692"/>
    </source>
</evidence>
<evidence type="ECO:0000259" key="16">
    <source>
        <dbReference type="Pfam" id="PF07715"/>
    </source>
</evidence>
<accession>V9HKR6</accession>
<dbReference type="KEGG" id="smur:BWP33_06535"/>
<dbReference type="RefSeq" id="WP_002642584.1">
    <property type="nucleotide sequence ID" value="NZ_CP019448.1"/>
</dbReference>
<evidence type="ECO:0000313" key="18">
    <source>
        <dbReference type="Proteomes" id="UP000017813"/>
    </source>
</evidence>
<dbReference type="PROSITE" id="PS52016">
    <property type="entry name" value="TONB_DEPENDENT_REC_3"/>
    <property type="match status" value="1"/>
</dbReference>
<keyword evidence="3 11" id="KW-0813">Transport</keyword>
<protein>
    <recommendedName>
        <fullName evidence="19">TonB-dependent siderophore receptor</fullName>
    </recommendedName>
</protein>
<sequence length="680" mass="75024">MRSPIFKLTALAAIFLTGLAGAETVATQHLPTVEVKARAVSPTNRITLKQMDETTDTELKEVLKNEPSISFGGGAGQSSFMYIRGMGQNSIDVKLDNAYSDSQIHYHQSRHMLDPALVKIVAVQKGAGSASAGIGQTNGAIVAKTIDAADLLKNSSNPNFGAKINLGYNSNDGHNYGLALFGQSGAFDFLLAGNRVNDNEYKGGKGYYNSYRKNDRVSYSELDKISYLAKIGANLGNNRITLSHLHEQQKGRRLVREEFMFSPALTEERQFPSERKMYVTNTNLEWTGKDLGFAKSGTANVYRMIYGRWSGDDSGNGYAGGKLNTGSTTTKVQTIGANVNFDSQVHDKVLLKYGVNYRNQEIKPNKFFNTNLINQEKQDAGIYAEAIADVTDKLTLTGGLRYDYFNFKAMDGKKRHDSAISPSISAIFQATPELSFRAQHNYATRSPRLHDALLSHGAGGITTIDSNTKAERARNTEIGFSFQKNGFGLDGTYFWQNIKDALGTTAGRNVHDCLNTTGKCAMIINAGKIKNKGYELNSYYRWNGLTARLGVAHAKPRFYGEKLSTKPEYATVIGRTWTAALSYQFANPNLEIGIQHRQVEKVKVADNYFLINSIVKQAPNGKASYGVTDISANWKPLNNDKLNVNLAVDNVTNKLYYPHSQRGPFPGEGRQYRVGVNYTF</sequence>
<feature type="signal peptide" evidence="14">
    <location>
        <begin position="1"/>
        <end position="22"/>
    </location>
</feature>
<dbReference type="Proteomes" id="UP000017813">
    <property type="component" value="Unassembled WGS sequence"/>
</dbReference>
<dbReference type="InterPro" id="IPR039426">
    <property type="entry name" value="TonB-dep_rcpt-like"/>
</dbReference>
<evidence type="ECO:0000256" key="7">
    <source>
        <dbReference type="ARBA" id="ARBA00023077"/>
    </source>
</evidence>
<dbReference type="PANTHER" id="PTHR30069:SF41">
    <property type="entry name" value="HEME_HEMOPEXIN UTILIZATION PROTEIN C"/>
    <property type="match status" value="1"/>
</dbReference>
<proteinExistence type="inferred from homology"/>
<evidence type="ECO:0008006" key="19">
    <source>
        <dbReference type="Google" id="ProtNLM"/>
    </source>
</evidence>
<dbReference type="Gene3D" id="2.40.170.20">
    <property type="entry name" value="TonB-dependent receptor, beta-barrel domain"/>
    <property type="match status" value="1"/>
</dbReference>
<dbReference type="GO" id="GO:0044718">
    <property type="term" value="P:siderophore transmembrane transport"/>
    <property type="evidence" value="ECO:0007669"/>
    <property type="project" value="TreeGrafter"/>
</dbReference>
<name>V9HKR6_9NEIS</name>
<dbReference type="PROSITE" id="PS01156">
    <property type="entry name" value="TONB_DEPENDENT_REC_2"/>
    <property type="match status" value="1"/>
</dbReference>
<evidence type="ECO:0000256" key="4">
    <source>
        <dbReference type="ARBA" id="ARBA00022452"/>
    </source>
</evidence>
<dbReference type="SUPFAM" id="SSF56935">
    <property type="entry name" value="Porins"/>
    <property type="match status" value="1"/>
</dbReference>
<evidence type="ECO:0000256" key="9">
    <source>
        <dbReference type="ARBA" id="ARBA00023170"/>
    </source>
</evidence>
<evidence type="ECO:0000256" key="8">
    <source>
        <dbReference type="ARBA" id="ARBA00023136"/>
    </source>
</evidence>
<dbReference type="eggNOG" id="COG4771">
    <property type="taxonomic scope" value="Bacteria"/>
</dbReference>
<evidence type="ECO:0000256" key="10">
    <source>
        <dbReference type="ARBA" id="ARBA00023237"/>
    </source>
</evidence>
<evidence type="ECO:0000256" key="12">
    <source>
        <dbReference type="PROSITE-ProRule" id="PRU10144"/>
    </source>
</evidence>
<gene>
    <name evidence="17" type="ORF">HMPREF9021_01320</name>
</gene>
<evidence type="ECO:0000256" key="1">
    <source>
        <dbReference type="ARBA" id="ARBA00004571"/>
    </source>
</evidence>
<dbReference type="Gene3D" id="2.170.130.10">
    <property type="entry name" value="TonB-dependent receptor, plug domain"/>
    <property type="match status" value="1"/>
</dbReference>
<reference evidence="17 18" key="2">
    <citation type="submission" date="2011-10" db="EMBL/GenBank/DDBJ databases">
        <title>The Genome Sequence of Simonsiella muelleri ATCC 29453.</title>
        <authorList>
            <consortium name="The Broad Institute Genome Sequencing Platform"/>
            <consortium name="The Broad Institute Genome Sequencing Center for Infectious Disease"/>
            <person name="Earl A."/>
            <person name="Ward D."/>
            <person name="Feldgarden M."/>
            <person name="Gevers D."/>
            <person name="Izard J."/>
            <person name="Baranova O.V."/>
            <person name="Blanton J.M."/>
            <person name="Tanner A.C."/>
            <person name="Dewhirst F."/>
            <person name="Young S.K."/>
            <person name="Zeng Q."/>
            <person name="Gargeya S."/>
            <person name="Fitzgerald M."/>
            <person name="Haas B."/>
            <person name="Abouelleil A."/>
            <person name="Alvarado L."/>
            <person name="Arachchi H.M."/>
            <person name="Berlin A."/>
            <person name="Brown A."/>
            <person name="Chapman S.B."/>
            <person name="Chen Z."/>
            <person name="Dunbar C."/>
            <person name="Freedman E."/>
            <person name="Gearin G."/>
            <person name="Goldberg J."/>
            <person name="Griggs A."/>
            <person name="Gujja S."/>
            <person name="Heiman D."/>
            <person name="Howarth C."/>
            <person name="Larson L."/>
            <person name="Lui A."/>
            <person name="MacDonald P.J.P."/>
            <person name="Montmayeur A."/>
            <person name="Murphy C."/>
            <person name="Neiman D."/>
            <person name="Pearson M."/>
            <person name="Priest M."/>
            <person name="Roberts A."/>
            <person name="Saif S."/>
            <person name="Shea T."/>
            <person name="Shenoy N."/>
            <person name="Sisk P."/>
            <person name="Stolte C."/>
            <person name="Sykes S."/>
            <person name="Wortman J."/>
            <person name="Nusbaum C."/>
            <person name="Birren B."/>
        </authorList>
    </citation>
    <scope>NUCLEOTIDE SEQUENCE [LARGE SCALE GENOMIC DNA]</scope>
    <source>
        <strain evidence="17 18">ATCC 29453</strain>
    </source>
</reference>
<dbReference type="InterPro" id="IPR010917">
    <property type="entry name" value="TonB_rcpt_CS"/>
</dbReference>
<evidence type="ECO:0000256" key="2">
    <source>
        <dbReference type="ARBA" id="ARBA00009810"/>
    </source>
</evidence>
<feature type="domain" description="TonB-dependent receptor-like beta-barrel" evidence="15">
    <location>
        <begin position="275"/>
        <end position="651"/>
    </location>
</feature>
<keyword evidence="18" id="KW-1185">Reference proteome</keyword>
<evidence type="ECO:0000256" key="3">
    <source>
        <dbReference type="ARBA" id="ARBA00022448"/>
    </source>
</evidence>
<keyword evidence="4 11" id="KW-1134">Transmembrane beta strand</keyword>
<feature type="short sequence motif" description="TonB C-terminal box" evidence="12">
    <location>
        <begin position="663"/>
        <end position="680"/>
    </location>
</feature>
<comment type="subcellular location">
    <subcellularLocation>
        <location evidence="1 11">Cell outer membrane</location>
        <topology evidence="1 11">Multi-pass membrane protein</topology>
    </subcellularLocation>
</comment>
<comment type="caution">
    <text evidence="17">The sequence shown here is derived from an EMBL/GenBank/DDBJ whole genome shotgun (WGS) entry which is preliminary data.</text>
</comment>
<comment type="similarity">
    <text evidence="2 11 13">Belongs to the TonB-dependent receptor family.</text>
</comment>
<keyword evidence="8 11" id="KW-0472">Membrane</keyword>
<evidence type="ECO:0000256" key="6">
    <source>
        <dbReference type="ARBA" id="ARBA00022729"/>
    </source>
</evidence>
<evidence type="ECO:0000256" key="13">
    <source>
        <dbReference type="RuleBase" id="RU003357"/>
    </source>
</evidence>
<dbReference type="STRING" id="641147.HMPREF9021_01320"/>
<keyword evidence="9" id="KW-0675">Receptor</keyword>
<dbReference type="EMBL" id="ADCY02000048">
    <property type="protein sequence ID" value="EFG30714.1"/>
    <property type="molecule type" value="Genomic_DNA"/>
</dbReference>
<dbReference type="GO" id="GO:0015344">
    <property type="term" value="F:siderophore uptake transmembrane transporter activity"/>
    <property type="evidence" value="ECO:0007669"/>
    <property type="project" value="TreeGrafter"/>
</dbReference>
<evidence type="ECO:0000259" key="15">
    <source>
        <dbReference type="Pfam" id="PF00593"/>
    </source>
</evidence>
<keyword evidence="6 14" id="KW-0732">Signal</keyword>
<reference evidence="17 18" key="1">
    <citation type="submission" date="2010-03" db="EMBL/GenBank/DDBJ databases">
        <authorList>
            <consortium name="The Broad Institute Genome Sequencing Platform"/>
            <person name="Ward D."/>
            <person name="Earl A."/>
            <person name="Feldgarden M."/>
            <person name="Gevers D."/>
            <person name="Young S."/>
            <person name="Zeng Q."/>
            <person name="Koehrsen M."/>
            <person name="Alvarado L."/>
            <person name="Berlin A.M."/>
            <person name="Borenstein D."/>
            <person name="Chapman S.B."/>
            <person name="Chen Z."/>
            <person name="Engels R."/>
            <person name="Freedman E."/>
            <person name="Gellesch M."/>
            <person name="Goldberg J."/>
            <person name="Griggs A."/>
            <person name="Gujja S."/>
            <person name="Heilman E.R."/>
            <person name="Heiman D.I."/>
            <person name="Hepburn T.A."/>
            <person name="Howarth C."/>
            <person name="Jen D."/>
            <person name="Larson L."/>
            <person name="Mehta T."/>
            <person name="Park D."/>
            <person name="Pearson M."/>
            <person name="Richards J."/>
            <person name="Roberts A."/>
            <person name="Saif S."/>
            <person name="Shea T.D."/>
            <person name="Shenoy N."/>
            <person name="Sisk P."/>
            <person name="Stolte C."/>
            <person name="Sykes S.N."/>
            <person name="Walk T."/>
            <person name="White J."/>
            <person name="Yandava C."/>
            <person name="Izard J."/>
            <person name="Baranova O.V."/>
            <person name="Blanton J.M."/>
            <person name="Tanner A.C."/>
            <person name="Dewhirst F."/>
            <person name="Haas B."/>
            <person name="Nusbaum C."/>
            <person name="Birren B."/>
        </authorList>
    </citation>
    <scope>NUCLEOTIDE SEQUENCE [LARGE SCALE GENOMIC DNA]</scope>
    <source>
        <strain evidence="17 18">ATCC 29453</strain>
    </source>
</reference>
<dbReference type="InterPro" id="IPR012910">
    <property type="entry name" value="Plug_dom"/>
</dbReference>
<feature type="chain" id="PRO_5030178963" description="TonB-dependent siderophore receptor" evidence="14">
    <location>
        <begin position="23"/>
        <end position="680"/>
    </location>
</feature>
<organism evidence="17 18">
    <name type="scientific">Simonsiella muelleri ATCC 29453</name>
    <dbReference type="NCBI Taxonomy" id="641147"/>
    <lineage>
        <taxon>Bacteria</taxon>
        <taxon>Pseudomonadati</taxon>
        <taxon>Pseudomonadota</taxon>
        <taxon>Betaproteobacteria</taxon>
        <taxon>Neisseriales</taxon>
        <taxon>Neisseriaceae</taxon>
        <taxon>Simonsiella</taxon>
    </lineage>
</organism>
<dbReference type="Pfam" id="PF07715">
    <property type="entry name" value="Plug"/>
    <property type="match status" value="1"/>
</dbReference>
<evidence type="ECO:0000256" key="11">
    <source>
        <dbReference type="PROSITE-ProRule" id="PRU01360"/>
    </source>
</evidence>
<keyword evidence="10 11" id="KW-0998">Cell outer membrane</keyword>
<dbReference type="InterPro" id="IPR036942">
    <property type="entry name" value="Beta-barrel_TonB_sf"/>
</dbReference>